<dbReference type="PROSITE" id="PS51635">
    <property type="entry name" value="PNPLA"/>
    <property type="match status" value="1"/>
</dbReference>
<dbReference type="GO" id="GO:0016787">
    <property type="term" value="F:hydrolase activity"/>
    <property type="evidence" value="ECO:0007669"/>
    <property type="project" value="UniProtKB-KW"/>
</dbReference>
<dbReference type="PANTHER" id="PTHR14226">
    <property type="entry name" value="NEUROPATHY TARGET ESTERASE/SWISS CHEESE D.MELANOGASTER"/>
    <property type="match status" value="1"/>
</dbReference>
<evidence type="ECO:0000256" key="3">
    <source>
        <dbReference type="ARBA" id="ARBA00023098"/>
    </source>
</evidence>
<dbReference type="GO" id="GO:0016042">
    <property type="term" value="P:lipid catabolic process"/>
    <property type="evidence" value="ECO:0007669"/>
    <property type="project" value="UniProtKB-KW"/>
</dbReference>
<dbReference type="InterPro" id="IPR016035">
    <property type="entry name" value="Acyl_Trfase/lysoPLipase"/>
</dbReference>
<evidence type="ECO:0000313" key="5">
    <source>
        <dbReference type="EMBL" id="QHT18578.1"/>
    </source>
</evidence>
<accession>A0A6C0DNS2</accession>
<sequence>MSVPFRTLGLGGGGMKGIMYIGALRELSRHQDLVFPDGVYGVSVGAIVGTYIAFGLPLDLGIEEAFKISSFIPEPDYSKLPEMISMKGVFSMDVLETSLVNMFLTKGIDLRTKVIGDTKMPLYILASNLTKGKPTIFSKNVPILDALKCSCCIPGVFRPQVLYNQVYVDGDLFVPSVDKCIPDLTNALCLSLKHRKSDNKFTPSTIETMSPISYVHDMYTLVTYNFFKQVKKSCTLQLHYPNLHSTSDLKEFNVPDILKKASTDLSRFLGA</sequence>
<dbReference type="SUPFAM" id="SSF52151">
    <property type="entry name" value="FabD/lysophospholipase-like"/>
    <property type="match status" value="1"/>
</dbReference>
<feature type="domain" description="PNPLA" evidence="4">
    <location>
        <begin position="8"/>
        <end position="185"/>
    </location>
</feature>
<dbReference type="InterPro" id="IPR002641">
    <property type="entry name" value="PNPLA_dom"/>
</dbReference>
<evidence type="ECO:0000259" key="4">
    <source>
        <dbReference type="PROSITE" id="PS51635"/>
    </source>
</evidence>
<dbReference type="Pfam" id="PF01734">
    <property type="entry name" value="Patatin"/>
    <property type="match status" value="1"/>
</dbReference>
<protein>
    <recommendedName>
        <fullName evidence="4">PNPLA domain-containing protein</fullName>
    </recommendedName>
</protein>
<dbReference type="Gene3D" id="3.40.1090.10">
    <property type="entry name" value="Cytosolic phospholipase A2 catalytic domain"/>
    <property type="match status" value="2"/>
</dbReference>
<dbReference type="PANTHER" id="PTHR14226:SF78">
    <property type="entry name" value="SLR0060 PROTEIN"/>
    <property type="match status" value="1"/>
</dbReference>
<keyword evidence="3" id="KW-0443">Lipid metabolism</keyword>
<dbReference type="EMBL" id="MN739658">
    <property type="protein sequence ID" value="QHT18578.1"/>
    <property type="molecule type" value="Genomic_DNA"/>
</dbReference>
<name>A0A6C0DNS2_9ZZZZ</name>
<evidence type="ECO:0000256" key="1">
    <source>
        <dbReference type="ARBA" id="ARBA00022801"/>
    </source>
</evidence>
<dbReference type="AlphaFoldDB" id="A0A6C0DNS2"/>
<evidence type="ECO:0000256" key="2">
    <source>
        <dbReference type="ARBA" id="ARBA00022963"/>
    </source>
</evidence>
<proteinExistence type="predicted"/>
<reference evidence="5" key="1">
    <citation type="journal article" date="2020" name="Nature">
        <title>Giant virus diversity and host interactions through global metagenomics.</title>
        <authorList>
            <person name="Schulz F."/>
            <person name="Roux S."/>
            <person name="Paez-Espino D."/>
            <person name="Jungbluth S."/>
            <person name="Walsh D.A."/>
            <person name="Denef V.J."/>
            <person name="McMahon K.D."/>
            <person name="Konstantinidis K.T."/>
            <person name="Eloe-Fadrosh E.A."/>
            <person name="Kyrpides N.C."/>
            <person name="Woyke T."/>
        </authorList>
    </citation>
    <scope>NUCLEOTIDE SEQUENCE</scope>
    <source>
        <strain evidence="5">GVMAG-M-3300023174-47</strain>
    </source>
</reference>
<keyword evidence="1" id="KW-0378">Hydrolase</keyword>
<keyword evidence="2" id="KW-0442">Lipid degradation</keyword>
<dbReference type="InterPro" id="IPR050301">
    <property type="entry name" value="NTE"/>
</dbReference>
<organism evidence="5">
    <name type="scientific">viral metagenome</name>
    <dbReference type="NCBI Taxonomy" id="1070528"/>
    <lineage>
        <taxon>unclassified sequences</taxon>
        <taxon>metagenomes</taxon>
        <taxon>organismal metagenomes</taxon>
    </lineage>
</organism>